<organism evidence="1 2">
    <name type="scientific">Candidatus Wallbacteria bacterium GWC2_49_35</name>
    <dbReference type="NCBI Taxonomy" id="1817813"/>
    <lineage>
        <taxon>Bacteria</taxon>
        <taxon>Candidatus Walliibacteriota</taxon>
    </lineage>
</organism>
<sequence length="148" mass="16130">MMRAAFVNKNRIKTGGFGSFIEILITVAIVSFGILAFFMLLRSSHKEMALSKEFIAASNAAGRIIESMKGVSYDKIPVTKGMVEVKSLSFFAKNEGGITGLDGAAEKIGIEELAGVKKVDVEITWRARGKESNAEASRIEFTLFKTPF</sequence>
<name>A0A1F7WYK6_9BACT</name>
<evidence type="ECO:0000313" key="2">
    <source>
        <dbReference type="Proteomes" id="UP000178735"/>
    </source>
</evidence>
<dbReference type="AlphaFoldDB" id="A0A1F7WYK6"/>
<evidence type="ECO:0000313" key="1">
    <source>
        <dbReference type="EMBL" id="OGM07723.1"/>
    </source>
</evidence>
<reference evidence="1 2" key="1">
    <citation type="journal article" date="2016" name="Nat. Commun.">
        <title>Thousands of microbial genomes shed light on interconnected biogeochemical processes in an aquifer system.</title>
        <authorList>
            <person name="Anantharaman K."/>
            <person name="Brown C.T."/>
            <person name="Hug L.A."/>
            <person name="Sharon I."/>
            <person name="Castelle C.J."/>
            <person name="Probst A.J."/>
            <person name="Thomas B.C."/>
            <person name="Singh A."/>
            <person name="Wilkins M.J."/>
            <person name="Karaoz U."/>
            <person name="Brodie E.L."/>
            <person name="Williams K.H."/>
            <person name="Hubbard S.S."/>
            <person name="Banfield J.F."/>
        </authorList>
    </citation>
    <scope>NUCLEOTIDE SEQUENCE [LARGE SCALE GENOMIC DNA]</scope>
</reference>
<proteinExistence type="predicted"/>
<dbReference type="Proteomes" id="UP000178735">
    <property type="component" value="Unassembled WGS sequence"/>
</dbReference>
<dbReference type="STRING" id="1817813.A2008_02320"/>
<comment type="caution">
    <text evidence="1">The sequence shown here is derived from an EMBL/GenBank/DDBJ whole genome shotgun (WGS) entry which is preliminary data.</text>
</comment>
<accession>A0A1F7WYK6</accession>
<dbReference type="EMBL" id="MGFH01000037">
    <property type="protein sequence ID" value="OGM07723.1"/>
    <property type="molecule type" value="Genomic_DNA"/>
</dbReference>
<protein>
    <submittedName>
        <fullName evidence="1">Uncharacterized protein</fullName>
    </submittedName>
</protein>
<gene>
    <name evidence="1" type="ORF">A2008_02320</name>
</gene>